<protein>
    <submittedName>
        <fullName evidence="1">Uncharacterized protein</fullName>
    </submittedName>
</protein>
<name>A0AAW1HL18_SAPOF</name>
<accession>A0AAW1HL18</accession>
<dbReference type="AlphaFoldDB" id="A0AAW1HL18"/>
<organism evidence="1 2">
    <name type="scientific">Saponaria officinalis</name>
    <name type="common">Common soapwort</name>
    <name type="synonym">Lychnis saponaria</name>
    <dbReference type="NCBI Taxonomy" id="3572"/>
    <lineage>
        <taxon>Eukaryota</taxon>
        <taxon>Viridiplantae</taxon>
        <taxon>Streptophyta</taxon>
        <taxon>Embryophyta</taxon>
        <taxon>Tracheophyta</taxon>
        <taxon>Spermatophyta</taxon>
        <taxon>Magnoliopsida</taxon>
        <taxon>eudicotyledons</taxon>
        <taxon>Gunneridae</taxon>
        <taxon>Pentapetalae</taxon>
        <taxon>Caryophyllales</taxon>
        <taxon>Caryophyllaceae</taxon>
        <taxon>Caryophylleae</taxon>
        <taxon>Saponaria</taxon>
    </lineage>
</organism>
<sequence length="142" mass="16431">MKKVIKLEKLKKCEIADTDHLRIENDELRAKLSIMSKQLDENKKNIESTITSDETEVNTLHQRILDMSSEIDKLKLAHETEIDILNKRFESSQKIDLELSKSVNGCATLAKEVESLKEQLRYAMKFSDKWDGSTKVLDFMTL</sequence>
<gene>
    <name evidence="1" type="ORF">RND81_11G119400</name>
</gene>
<evidence type="ECO:0000313" key="1">
    <source>
        <dbReference type="EMBL" id="KAK9677061.1"/>
    </source>
</evidence>
<reference evidence="1" key="1">
    <citation type="submission" date="2024-03" db="EMBL/GenBank/DDBJ databases">
        <title>WGS assembly of Saponaria officinalis var. Norfolk2.</title>
        <authorList>
            <person name="Jenkins J."/>
            <person name="Shu S."/>
            <person name="Grimwood J."/>
            <person name="Barry K."/>
            <person name="Goodstein D."/>
            <person name="Schmutz J."/>
            <person name="Leebens-Mack J."/>
            <person name="Osbourn A."/>
        </authorList>
    </citation>
    <scope>NUCLEOTIDE SEQUENCE [LARGE SCALE GENOMIC DNA]</scope>
    <source>
        <strain evidence="1">JIC</strain>
    </source>
</reference>
<keyword evidence="2" id="KW-1185">Reference proteome</keyword>
<evidence type="ECO:0000313" key="2">
    <source>
        <dbReference type="Proteomes" id="UP001443914"/>
    </source>
</evidence>
<proteinExistence type="predicted"/>
<dbReference type="Proteomes" id="UP001443914">
    <property type="component" value="Unassembled WGS sequence"/>
</dbReference>
<comment type="caution">
    <text evidence="1">The sequence shown here is derived from an EMBL/GenBank/DDBJ whole genome shotgun (WGS) entry which is preliminary data.</text>
</comment>
<dbReference type="EMBL" id="JBDFQZ010000011">
    <property type="protein sequence ID" value="KAK9677061.1"/>
    <property type="molecule type" value="Genomic_DNA"/>
</dbReference>